<dbReference type="Proteomes" id="UP001055879">
    <property type="component" value="Linkage Group LG01"/>
</dbReference>
<organism evidence="1 2">
    <name type="scientific">Arctium lappa</name>
    <name type="common">Greater burdock</name>
    <name type="synonym">Lappa major</name>
    <dbReference type="NCBI Taxonomy" id="4217"/>
    <lineage>
        <taxon>Eukaryota</taxon>
        <taxon>Viridiplantae</taxon>
        <taxon>Streptophyta</taxon>
        <taxon>Embryophyta</taxon>
        <taxon>Tracheophyta</taxon>
        <taxon>Spermatophyta</taxon>
        <taxon>Magnoliopsida</taxon>
        <taxon>eudicotyledons</taxon>
        <taxon>Gunneridae</taxon>
        <taxon>Pentapetalae</taxon>
        <taxon>asterids</taxon>
        <taxon>campanulids</taxon>
        <taxon>Asterales</taxon>
        <taxon>Asteraceae</taxon>
        <taxon>Carduoideae</taxon>
        <taxon>Cardueae</taxon>
        <taxon>Arctiinae</taxon>
        <taxon>Arctium</taxon>
    </lineage>
</organism>
<comment type="caution">
    <text evidence="1">The sequence shown here is derived from an EMBL/GenBank/DDBJ whole genome shotgun (WGS) entry which is preliminary data.</text>
</comment>
<sequence>MFCDSVFLFVNQHELQGELEDGITRTAEELNLRKTSVIFKGSEGQIDWIAANQSSVDRDCIQAIIFFLEVVLIFTRDGLINIAAAYKLQNLGSFNINILTSRLAGDMVHLSPSIWKLK</sequence>
<gene>
    <name evidence="1" type="ORF">L6452_01080</name>
</gene>
<keyword evidence="2" id="KW-1185">Reference proteome</keyword>
<accession>A0ACB9FGB0</accession>
<name>A0ACB9FGB0_ARCLA</name>
<dbReference type="EMBL" id="CM042047">
    <property type="protein sequence ID" value="KAI3769963.1"/>
    <property type="molecule type" value="Genomic_DNA"/>
</dbReference>
<protein>
    <submittedName>
        <fullName evidence="1">Uncharacterized protein</fullName>
    </submittedName>
</protein>
<proteinExistence type="predicted"/>
<reference evidence="2" key="1">
    <citation type="journal article" date="2022" name="Mol. Ecol. Resour.">
        <title>The genomes of chicory, endive, great burdock and yacon provide insights into Asteraceae palaeo-polyploidization history and plant inulin production.</title>
        <authorList>
            <person name="Fan W."/>
            <person name="Wang S."/>
            <person name="Wang H."/>
            <person name="Wang A."/>
            <person name="Jiang F."/>
            <person name="Liu H."/>
            <person name="Zhao H."/>
            <person name="Xu D."/>
            <person name="Zhang Y."/>
        </authorList>
    </citation>
    <scope>NUCLEOTIDE SEQUENCE [LARGE SCALE GENOMIC DNA]</scope>
    <source>
        <strain evidence="2">cv. Niubang</strain>
    </source>
</reference>
<evidence type="ECO:0000313" key="2">
    <source>
        <dbReference type="Proteomes" id="UP001055879"/>
    </source>
</evidence>
<evidence type="ECO:0000313" key="1">
    <source>
        <dbReference type="EMBL" id="KAI3769963.1"/>
    </source>
</evidence>
<reference evidence="1 2" key="2">
    <citation type="journal article" date="2022" name="Mol. Ecol. Resour.">
        <title>The genomes of chicory, endive, great burdock and yacon provide insights into Asteraceae paleo-polyploidization history and plant inulin production.</title>
        <authorList>
            <person name="Fan W."/>
            <person name="Wang S."/>
            <person name="Wang H."/>
            <person name="Wang A."/>
            <person name="Jiang F."/>
            <person name="Liu H."/>
            <person name="Zhao H."/>
            <person name="Xu D."/>
            <person name="Zhang Y."/>
        </authorList>
    </citation>
    <scope>NUCLEOTIDE SEQUENCE [LARGE SCALE GENOMIC DNA]</scope>
    <source>
        <strain evidence="2">cv. Niubang</strain>
    </source>
</reference>